<evidence type="ECO:0000256" key="1">
    <source>
        <dbReference type="ARBA" id="ARBA00023015"/>
    </source>
</evidence>
<dbReference type="InterPro" id="IPR007624">
    <property type="entry name" value="RNA_pol_sigma70_r3"/>
</dbReference>
<dbReference type="AlphaFoldDB" id="A0A3M8QT59"/>
<dbReference type="InterPro" id="IPR000943">
    <property type="entry name" value="RNA_pol_sigma70"/>
</dbReference>
<keyword evidence="4" id="KW-0804">Transcription</keyword>
<dbReference type="SUPFAM" id="SSF88946">
    <property type="entry name" value="Sigma2 domain of RNA polymerase sigma factors"/>
    <property type="match status" value="1"/>
</dbReference>
<evidence type="ECO:0000256" key="4">
    <source>
        <dbReference type="ARBA" id="ARBA00023163"/>
    </source>
</evidence>
<name>A0A3M8QT59_9PROT</name>
<keyword evidence="3" id="KW-0238">DNA-binding</keyword>
<evidence type="ECO:0000313" key="6">
    <source>
        <dbReference type="EMBL" id="RNF59459.1"/>
    </source>
</evidence>
<dbReference type="Gene3D" id="1.20.140.160">
    <property type="match status" value="1"/>
</dbReference>
<dbReference type="Pfam" id="PF04539">
    <property type="entry name" value="Sigma70_r3"/>
    <property type="match status" value="1"/>
</dbReference>
<dbReference type="Pfam" id="PF04545">
    <property type="entry name" value="Sigma70_r4"/>
    <property type="match status" value="1"/>
</dbReference>
<dbReference type="InterPro" id="IPR013324">
    <property type="entry name" value="RNA_pol_sigma_r3/r4-like"/>
</dbReference>
<gene>
    <name evidence="6" type="ORF">EC580_11230</name>
</gene>
<dbReference type="Gene3D" id="1.10.1740.10">
    <property type="match status" value="1"/>
</dbReference>
<dbReference type="InterPro" id="IPR007630">
    <property type="entry name" value="RNA_pol_sigma70_r4"/>
</dbReference>
<dbReference type="NCBIfam" id="TIGR02479">
    <property type="entry name" value="FliA_WhiG"/>
    <property type="match status" value="1"/>
</dbReference>
<dbReference type="Pfam" id="PF04542">
    <property type="entry name" value="Sigma70_r2"/>
    <property type="match status" value="1"/>
</dbReference>
<protein>
    <submittedName>
        <fullName evidence="6">FliA/WhiG family RNA polymerase sigma factor</fullName>
    </submittedName>
</protein>
<reference evidence="6" key="1">
    <citation type="submission" date="2018-10" db="EMBL/GenBank/DDBJ databases">
        <title>Acidithiobacillus sulfuriphilus sp. nov.: an extremely acidophilic sulfur-oxidizing chemolithotroph isolated from a neutral pH environment.</title>
        <authorList>
            <person name="Falagan C."/>
            <person name="Moya-Beltran A."/>
            <person name="Quatrini R."/>
            <person name="Johnson D.B."/>
        </authorList>
    </citation>
    <scope>NUCLEOTIDE SEQUENCE [LARGE SCALE GENOMIC DNA]</scope>
    <source>
        <strain evidence="6">CJ-2</strain>
    </source>
</reference>
<dbReference type="InterPro" id="IPR014284">
    <property type="entry name" value="RNA_pol_sigma-70_dom"/>
</dbReference>
<sequence length="241" mass="26646">MNTALSFDQRVARDAQVVRYAPLVQRVAQRIIARLPANVELGDLLQAGMMGLMDALSAQPEGEGPGFAAYASARIRGAILDELRAQDWLPRRARAKEQSIAKAIARLEQKKTRAPSDEEIAQELGWSLTAYHAAVASGGNQLLYLEDLVEGHEAYAGRYLRDEHASAEAILSSAEFARDLEAGITQLPEKEQLVLALYYQEDLTLKEVGEVLDISESRVSQLLRQATLRLRSMLLEWSDAS</sequence>
<dbReference type="NCBIfam" id="TIGR02937">
    <property type="entry name" value="sigma70-ECF"/>
    <property type="match status" value="1"/>
</dbReference>
<dbReference type="GO" id="GO:0003677">
    <property type="term" value="F:DNA binding"/>
    <property type="evidence" value="ECO:0007669"/>
    <property type="project" value="UniProtKB-KW"/>
</dbReference>
<dbReference type="GO" id="GO:0016987">
    <property type="term" value="F:sigma factor activity"/>
    <property type="evidence" value="ECO:0007669"/>
    <property type="project" value="UniProtKB-KW"/>
</dbReference>
<dbReference type="GO" id="GO:0003899">
    <property type="term" value="F:DNA-directed RNA polymerase activity"/>
    <property type="evidence" value="ECO:0007669"/>
    <property type="project" value="InterPro"/>
</dbReference>
<dbReference type="InterPro" id="IPR013325">
    <property type="entry name" value="RNA_pol_sigma_r2"/>
</dbReference>
<dbReference type="EMBL" id="RIZI01000185">
    <property type="protein sequence ID" value="RNF59459.1"/>
    <property type="molecule type" value="Genomic_DNA"/>
</dbReference>
<organism evidence="6">
    <name type="scientific">Acidithiobacillus sulfuriphilus</name>
    <dbReference type="NCBI Taxonomy" id="1867749"/>
    <lineage>
        <taxon>Bacteria</taxon>
        <taxon>Pseudomonadati</taxon>
        <taxon>Pseudomonadota</taxon>
        <taxon>Acidithiobacillia</taxon>
        <taxon>Acidithiobacillales</taxon>
        <taxon>Acidithiobacillaceae</taxon>
        <taxon>Acidithiobacillus</taxon>
    </lineage>
</organism>
<dbReference type="SUPFAM" id="SSF88659">
    <property type="entry name" value="Sigma3 and sigma4 domains of RNA polymerase sigma factors"/>
    <property type="match status" value="2"/>
</dbReference>
<dbReference type="InterPro" id="IPR012845">
    <property type="entry name" value="RNA_pol_sigma_FliA_WhiG"/>
</dbReference>
<keyword evidence="2" id="KW-0731">Sigma factor</keyword>
<dbReference type="PANTHER" id="PTHR30385">
    <property type="entry name" value="SIGMA FACTOR F FLAGELLAR"/>
    <property type="match status" value="1"/>
</dbReference>
<dbReference type="PANTHER" id="PTHR30385:SF7">
    <property type="entry name" value="RNA POLYMERASE SIGMA FACTOR FLIA"/>
    <property type="match status" value="1"/>
</dbReference>
<proteinExistence type="predicted"/>
<dbReference type="CDD" id="cd06171">
    <property type="entry name" value="Sigma70_r4"/>
    <property type="match status" value="1"/>
</dbReference>
<accession>A0A3M8QT59</accession>
<evidence type="ECO:0000256" key="3">
    <source>
        <dbReference type="ARBA" id="ARBA00023125"/>
    </source>
</evidence>
<evidence type="ECO:0000256" key="2">
    <source>
        <dbReference type="ARBA" id="ARBA00023082"/>
    </source>
</evidence>
<dbReference type="PROSITE" id="PS00715">
    <property type="entry name" value="SIGMA70_1"/>
    <property type="match status" value="1"/>
</dbReference>
<keyword evidence="1" id="KW-0805">Transcription regulation</keyword>
<dbReference type="OrthoDB" id="5290465at2"/>
<dbReference type="NCBIfam" id="NF005413">
    <property type="entry name" value="PRK06986.1"/>
    <property type="match status" value="1"/>
</dbReference>
<dbReference type="InterPro" id="IPR007627">
    <property type="entry name" value="RNA_pol_sigma70_r2"/>
</dbReference>
<dbReference type="GO" id="GO:0006352">
    <property type="term" value="P:DNA-templated transcription initiation"/>
    <property type="evidence" value="ECO:0007669"/>
    <property type="project" value="InterPro"/>
</dbReference>
<evidence type="ECO:0000259" key="5">
    <source>
        <dbReference type="PROSITE" id="PS00715"/>
    </source>
</evidence>
<feature type="domain" description="RNA polymerase sigma-70" evidence="5">
    <location>
        <begin position="43"/>
        <end position="56"/>
    </location>
</feature>
<dbReference type="PRINTS" id="PR00046">
    <property type="entry name" value="SIGMA70FCT"/>
</dbReference>
<dbReference type="RefSeq" id="WP_123105081.1">
    <property type="nucleotide sequence ID" value="NZ_CP127527.1"/>
</dbReference>
<comment type="caution">
    <text evidence="6">The sequence shown here is derived from an EMBL/GenBank/DDBJ whole genome shotgun (WGS) entry which is preliminary data.</text>
</comment>